<organism evidence="2 3">
    <name type="scientific">Fistulina hepatica ATCC 64428</name>
    <dbReference type="NCBI Taxonomy" id="1128425"/>
    <lineage>
        <taxon>Eukaryota</taxon>
        <taxon>Fungi</taxon>
        <taxon>Dikarya</taxon>
        <taxon>Basidiomycota</taxon>
        <taxon>Agaricomycotina</taxon>
        <taxon>Agaricomycetes</taxon>
        <taxon>Agaricomycetidae</taxon>
        <taxon>Agaricales</taxon>
        <taxon>Fistulinaceae</taxon>
        <taxon>Fistulina</taxon>
    </lineage>
</organism>
<feature type="region of interest" description="Disordered" evidence="1">
    <location>
        <begin position="28"/>
        <end position="47"/>
    </location>
</feature>
<protein>
    <submittedName>
        <fullName evidence="2">Uncharacterized protein</fullName>
    </submittedName>
</protein>
<feature type="non-terminal residue" evidence="2">
    <location>
        <position position="175"/>
    </location>
</feature>
<proteinExistence type="predicted"/>
<evidence type="ECO:0000256" key="1">
    <source>
        <dbReference type="SAM" id="MobiDB-lite"/>
    </source>
</evidence>
<reference evidence="2 3" key="1">
    <citation type="journal article" date="2015" name="Fungal Genet. Biol.">
        <title>Evolution of novel wood decay mechanisms in Agaricales revealed by the genome sequences of Fistulina hepatica and Cylindrobasidium torrendii.</title>
        <authorList>
            <person name="Floudas D."/>
            <person name="Held B.W."/>
            <person name="Riley R."/>
            <person name="Nagy L.G."/>
            <person name="Koehler G."/>
            <person name="Ransdell A.S."/>
            <person name="Younus H."/>
            <person name="Chow J."/>
            <person name="Chiniquy J."/>
            <person name="Lipzen A."/>
            <person name="Tritt A."/>
            <person name="Sun H."/>
            <person name="Haridas S."/>
            <person name="LaButti K."/>
            <person name="Ohm R.A."/>
            <person name="Kues U."/>
            <person name="Blanchette R.A."/>
            <person name="Grigoriev I.V."/>
            <person name="Minto R.E."/>
            <person name="Hibbett D.S."/>
        </authorList>
    </citation>
    <scope>NUCLEOTIDE SEQUENCE [LARGE SCALE GENOMIC DNA]</scope>
    <source>
        <strain evidence="2 3">ATCC 64428</strain>
    </source>
</reference>
<name>A0A0D7A7B9_9AGAR</name>
<evidence type="ECO:0000313" key="2">
    <source>
        <dbReference type="EMBL" id="KIY46284.1"/>
    </source>
</evidence>
<dbReference type="Proteomes" id="UP000054144">
    <property type="component" value="Unassembled WGS sequence"/>
</dbReference>
<evidence type="ECO:0000313" key="3">
    <source>
        <dbReference type="Proteomes" id="UP000054144"/>
    </source>
</evidence>
<dbReference type="EMBL" id="KN882036">
    <property type="protein sequence ID" value="KIY46284.1"/>
    <property type="molecule type" value="Genomic_DNA"/>
</dbReference>
<keyword evidence="3" id="KW-1185">Reference proteome</keyword>
<feature type="compositionally biased region" description="Basic and acidic residues" evidence="1">
    <location>
        <begin position="1"/>
        <end position="20"/>
    </location>
</feature>
<feature type="compositionally biased region" description="Polar residues" evidence="1">
    <location>
        <begin position="36"/>
        <end position="47"/>
    </location>
</feature>
<dbReference type="AlphaFoldDB" id="A0A0D7A7B9"/>
<feature type="region of interest" description="Disordered" evidence="1">
    <location>
        <begin position="1"/>
        <end position="22"/>
    </location>
</feature>
<dbReference type="OrthoDB" id="2692435at2759"/>
<sequence length="175" mass="19229">MTNHLEKDCANPGGPHEHDPPANVIAARKHHEAHQKNTTNKGKLTADATQGNHEKPIQCKHDKLAAAQVATEDSDSDCSYFDDNHVPICRPYVGLAESNKLHFSAYDSHVPAEALSADQDPIEHDEVINTGATSHFTPDRHHLHDFIELEPMSINAASSQSFNAIGRGWMMSDLP</sequence>
<gene>
    <name evidence="2" type="ORF">FISHEDRAFT_47560</name>
</gene>
<accession>A0A0D7A7B9</accession>